<reference evidence="2" key="2">
    <citation type="submission" date="2015-05" db="EMBL/GenBank/DDBJ databases">
        <title>Complete genome sequence of Corynebacterium mustelae DSM 45274, isolated from various tissues of a male ferret with lethal sepsis.</title>
        <authorList>
            <person name="Ruckert C."/>
            <person name="Albersmeier A."/>
            <person name="Winkler A."/>
            <person name="Tauch A."/>
        </authorList>
    </citation>
    <scope>NUCLEOTIDE SEQUENCE [LARGE SCALE GENOMIC DNA]</scope>
    <source>
        <strain evidence="2">DSM 45274</strain>
    </source>
</reference>
<evidence type="ECO:0000313" key="2">
    <source>
        <dbReference type="Proteomes" id="UP000035199"/>
    </source>
</evidence>
<dbReference type="PATRIC" id="fig|571915.4.peg.1961"/>
<dbReference type="SUPFAM" id="SSF54593">
    <property type="entry name" value="Glyoxalase/Bleomycin resistance protein/Dihydroxybiphenyl dioxygenase"/>
    <property type="match status" value="1"/>
</dbReference>
<reference evidence="1 2" key="1">
    <citation type="journal article" date="2015" name="Genome Announc.">
        <title>Complete Genome Sequence of the Type Strain Corynebacterium mustelae DSM 45274, Isolated from Various Tissues of a Male Ferret with Lethal Sepsis.</title>
        <authorList>
            <person name="Ruckert C."/>
            <person name="Eimer J."/>
            <person name="Winkler A."/>
            <person name="Tauch A."/>
        </authorList>
    </citation>
    <scope>NUCLEOTIDE SEQUENCE [LARGE SCALE GENOMIC DNA]</scope>
    <source>
        <strain evidence="1 2">DSM 45274</strain>
    </source>
</reference>
<evidence type="ECO:0008006" key="3">
    <source>
        <dbReference type="Google" id="ProtNLM"/>
    </source>
</evidence>
<dbReference type="Gene3D" id="3.10.180.10">
    <property type="entry name" value="2,3-Dihydroxybiphenyl 1,2-Dioxygenase, domain 1"/>
    <property type="match status" value="1"/>
</dbReference>
<dbReference type="PANTHER" id="PTHR33990:SF1">
    <property type="entry name" value="PROTEIN YJDN"/>
    <property type="match status" value="1"/>
</dbReference>
<protein>
    <recommendedName>
        <fullName evidence="3">PhnB-like domain-containing protein</fullName>
    </recommendedName>
</protein>
<dbReference type="KEGG" id="cmv:CMUST_09255"/>
<dbReference type="RefSeq" id="WP_330218030.1">
    <property type="nucleotide sequence ID" value="NZ_CP011542.1"/>
</dbReference>
<proteinExistence type="predicted"/>
<sequence length="113" mass="11901">MATLATYISFPGTAADAFAFYHEVFGGTLDLMRYSDFPPMEGIPFTPDPNAVAHAVLTLESGTIAGGDNAPGEKAPLKDTAYSLLIDADSVAEAEALIENLSRVVVKSPCHLN</sequence>
<evidence type="ECO:0000313" key="1">
    <source>
        <dbReference type="EMBL" id="AKK06167.1"/>
    </source>
</evidence>
<dbReference type="AlphaFoldDB" id="A0A0G3H507"/>
<keyword evidence="2" id="KW-1185">Reference proteome</keyword>
<gene>
    <name evidence="1" type="ORF">CMUST_09255</name>
</gene>
<name>A0A0G3H507_9CORY</name>
<dbReference type="PANTHER" id="PTHR33990">
    <property type="entry name" value="PROTEIN YJDN-RELATED"/>
    <property type="match status" value="1"/>
</dbReference>
<dbReference type="InterPro" id="IPR029068">
    <property type="entry name" value="Glyas_Bleomycin-R_OHBP_Dase"/>
</dbReference>
<accession>A0A0G3H507</accession>
<dbReference type="Proteomes" id="UP000035199">
    <property type="component" value="Chromosome"/>
</dbReference>
<organism evidence="1 2">
    <name type="scientific">Corynebacterium mustelae</name>
    <dbReference type="NCBI Taxonomy" id="571915"/>
    <lineage>
        <taxon>Bacteria</taxon>
        <taxon>Bacillati</taxon>
        <taxon>Actinomycetota</taxon>
        <taxon>Actinomycetes</taxon>
        <taxon>Mycobacteriales</taxon>
        <taxon>Corynebacteriaceae</taxon>
        <taxon>Corynebacterium</taxon>
    </lineage>
</organism>
<dbReference type="EMBL" id="CP011542">
    <property type="protein sequence ID" value="AKK06167.1"/>
    <property type="molecule type" value="Genomic_DNA"/>
</dbReference>
<dbReference type="STRING" id="571915.CMUST_09255"/>